<dbReference type="GO" id="GO:0031267">
    <property type="term" value="F:small GTPase binding"/>
    <property type="evidence" value="ECO:0007669"/>
    <property type="project" value="TreeGrafter"/>
</dbReference>
<feature type="region of interest" description="Disordered" evidence="1">
    <location>
        <begin position="145"/>
        <end position="164"/>
    </location>
</feature>
<feature type="region of interest" description="Disordered" evidence="1">
    <location>
        <begin position="207"/>
        <end position="236"/>
    </location>
</feature>
<sequence>MKMNMEELKGGVDPHINYITESHTSQPWDLTCAIELHSLLSTSTLNSDLSYSYYFLPEDESSSADRSARTLGDFTPIWNHLGVDATKTCQDPDAEPNESAPSSYASEGLFSDLNSLPSSATDDSDIPDIYQDYVTKTRTVRWKDKVRGTKSPKLQQQGTRAKAKEDLISFPEKISIGQISQTKTDVRSPLLADRLFNIQSSRVHKQTRRQVLSDSWTDENESSGLESEVETPSRTKSAKYLSDGPVIFDTLENKNTALKKGVIYPLHHLTHEEKRFRIVKKLSHQLRLDEAVRSSNKKDIHVFVDFSNIIIGFQNTLKSVRRFPEIERVAESPLFSYCSLASILERNRPVAKRILVGSRSNNRDSEPHFDEAETCGYETNVLNRVYKTREHTTEKARGGQGNGYLTGQSSKPETPMSQFTKSGLVEQGVDEILHMKMLETLADYSIPSTIVLATGDGAEAEYSGGFFKNVERALLKGWNVELVVWSSGLNHEYKKRSFLNRWVKQFRLIMLDDFSEELLAIYKKVETPLTTLAKN</sequence>
<dbReference type="Gene3D" id="3.40.50.1010">
    <property type="entry name" value="5'-nuclease"/>
    <property type="match status" value="1"/>
</dbReference>
<dbReference type="OrthoDB" id="5590473at2759"/>
<dbReference type="Proteomes" id="UP000297452">
    <property type="component" value="Unassembled WGS sequence"/>
</dbReference>
<keyword evidence="3" id="KW-1185">Reference proteome</keyword>
<dbReference type="AlphaFoldDB" id="A0A4Z1HJY7"/>
<proteinExistence type="predicted"/>
<dbReference type="GO" id="GO:0005085">
    <property type="term" value="F:guanyl-nucleotide exchange factor activity"/>
    <property type="evidence" value="ECO:0007669"/>
    <property type="project" value="TreeGrafter"/>
</dbReference>
<evidence type="ECO:0000256" key="1">
    <source>
        <dbReference type="SAM" id="MobiDB-lite"/>
    </source>
</evidence>
<evidence type="ECO:0000313" key="2">
    <source>
        <dbReference type="EMBL" id="TGO49135.1"/>
    </source>
</evidence>
<accession>A0A4Z1HJY7</accession>
<dbReference type="InterPro" id="IPR007681">
    <property type="entry name" value="Mog1"/>
</dbReference>
<feature type="region of interest" description="Disordered" evidence="1">
    <location>
        <begin position="88"/>
        <end position="107"/>
    </location>
</feature>
<organism evidence="2 3">
    <name type="scientific">Botryotinia narcissicola</name>
    <dbReference type="NCBI Taxonomy" id="278944"/>
    <lineage>
        <taxon>Eukaryota</taxon>
        <taxon>Fungi</taxon>
        <taxon>Dikarya</taxon>
        <taxon>Ascomycota</taxon>
        <taxon>Pezizomycotina</taxon>
        <taxon>Leotiomycetes</taxon>
        <taxon>Helotiales</taxon>
        <taxon>Sclerotiniaceae</taxon>
        <taxon>Botryotinia</taxon>
    </lineage>
</organism>
<dbReference type="STRING" id="278944.A0A4Z1HJY7"/>
<dbReference type="GO" id="GO:0006606">
    <property type="term" value="P:protein import into nucleus"/>
    <property type="evidence" value="ECO:0007669"/>
    <property type="project" value="TreeGrafter"/>
</dbReference>
<evidence type="ECO:0008006" key="4">
    <source>
        <dbReference type="Google" id="ProtNLM"/>
    </source>
</evidence>
<feature type="compositionally biased region" description="Polar residues" evidence="1">
    <location>
        <begin position="405"/>
        <end position="418"/>
    </location>
</feature>
<comment type="caution">
    <text evidence="2">The sequence shown here is derived from an EMBL/GenBank/DDBJ whole genome shotgun (WGS) entry which is preliminary data.</text>
</comment>
<dbReference type="PANTHER" id="PTHR15837:SF5">
    <property type="entry name" value="NYN DOMAIN-CONTAINING PROTEIN"/>
    <property type="match status" value="1"/>
</dbReference>
<evidence type="ECO:0000313" key="3">
    <source>
        <dbReference type="Proteomes" id="UP000297452"/>
    </source>
</evidence>
<dbReference type="CDD" id="cd18724">
    <property type="entry name" value="PIN_LabA-like"/>
    <property type="match status" value="1"/>
</dbReference>
<gene>
    <name evidence="2" type="ORF">BOTNAR_0442g00060</name>
</gene>
<protein>
    <recommendedName>
        <fullName evidence="4">NYN domain-containing protein</fullName>
    </recommendedName>
</protein>
<dbReference type="GO" id="GO:0005634">
    <property type="term" value="C:nucleus"/>
    <property type="evidence" value="ECO:0007669"/>
    <property type="project" value="TreeGrafter"/>
</dbReference>
<name>A0A4Z1HJY7_9HELO</name>
<reference evidence="2 3" key="1">
    <citation type="submission" date="2017-12" db="EMBL/GenBank/DDBJ databases">
        <title>Comparative genomics of Botrytis spp.</title>
        <authorList>
            <person name="Valero-Jimenez C.A."/>
            <person name="Tapia P."/>
            <person name="Veloso J."/>
            <person name="Silva-Moreno E."/>
            <person name="Staats M."/>
            <person name="Valdes J.H."/>
            <person name="Van Kan J.A.L."/>
        </authorList>
    </citation>
    <scope>NUCLEOTIDE SEQUENCE [LARGE SCALE GENOMIC DNA]</scope>
    <source>
        <strain evidence="2 3">MUCL2120</strain>
    </source>
</reference>
<feature type="compositionally biased region" description="Polar residues" evidence="1">
    <location>
        <begin position="222"/>
        <end position="235"/>
    </location>
</feature>
<feature type="region of interest" description="Disordered" evidence="1">
    <location>
        <begin position="391"/>
        <end position="418"/>
    </location>
</feature>
<dbReference type="PANTHER" id="PTHR15837">
    <property type="entry name" value="RAN GUANINE NUCLEOTIDE RELEASE FACTOR"/>
    <property type="match status" value="1"/>
</dbReference>
<dbReference type="EMBL" id="PQXJ01000442">
    <property type="protein sequence ID" value="TGO49135.1"/>
    <property type="molecule type" value="Genomic_DNA"/>
</dbReference>